<dbReference type="InterPro" id="IPR001245">
    <property type="entry name" value="Ser-Thr/Tyr_kinase_cat_dom"/>
</dbReference>
<comment type="caution">
    <text evidence="2">The sequence shown here is derived from an EMBL/GenBank/DDBJ whole genome shotgun (WGS) entry which is preliminary data.</text>
</comment>
<sequence length="209" mass="24716">MNRFRSVEYLSKVGFGKVHSAMRSNGYIKYWNHESKVWHRVMYPYNCLKSGWEIIIYGITFNLKENEYMMVLRYEFTELTWKSKIKNLLNVIVGLAKIHEFGLMHKDLHSENNQEKIYGVIPFMAPETFRGEYTQKSGIYSFSIIMLEVFTSYPPYYNVPHDANLVMDICKGLKPVIKCEIPQLLKDLMGKCWDSDPFYILYLYVAPEL</sequence>
<proteinExistence type="predicted"/>
<dbReference type="InterPro" id="IPR053215">
    <property type="entry name" value="TKL_Ser/Thr_kinase"/>
</dbReference>
<dbReference type="SMART" id="SM00220">
    <property type="entry name" value="S_TKc"/>
    <property type="match status" value="1"/>
</dbReference>
<accession>A0A397JPL9</accession>
<dbReference type="PANTHER" id="PTHR45756">
    <property type="entry name" value="PALMITOYLTRANSFERASE"/>
    <property type="match status" value="1"/>
</dbReference>
<dbReference type="STRING" id="1348612.A0A397JPL9"/>
<organism evidence="2 3">
    <name type="scientific">Diversispora epigaea</name>
    <dbReference type="NCBI Taxonomy" id="1348612"/>
    <lineage>
        <taxon>Eukaryota</taxon>
        <taxon>Fungi</taxon>
        <taxon>Fungi incertae sedis</taxon>
        <taxon>Mucoromycota</taxon>
        <taxon>Glomeromycotina</taxon>
        <taxon>Glomeromycetes</taxon>
        <taxon>Diversisporales</taxon>
        <taxon>Diversisporaceae</taxon>
        <taxon>Diversispora</taxon>
    </lineage>
</organism>
<name>A0A397JPL9_9GLOM</name>
<evidence type="ECO:0000313" key="3">
    <source>
        <dbReference type="Proteomes" id="UP000266861"/>
    </source>
</evidence>
<protein>
    <recommendedName>
        <fullName evidence="1">Protein kinase domain-containing protein</fullName>
    </recommendedName>
</protein>
<dbReference type="InterPro" id="IPR011009">
    <property type="entry name" value="Kinase-like_dom_sf"/>
</dbReference>
<dbReference type="Gene3D" id="1.10.510.10">
    <property type="entry name" value="Transferase(Phosphotransferase) domain 1"/>
    <property type="match status" value="2"/>
</dbReference>
<dbReference type="Proteomes" id="UP000266861">
    <property type="component" value="Unassembled WGS sequence"/>
</dbReference>
<reference evidence="2 3" key="1">
    <citation type="submission" date="2018-08" db="EMBL/GenBank/DDBJ databases">
        <title>Genome and evolution of the arbuscular mycorrhizal fungus Diversispora epigaea (formerly Glomus versiforme) and its bacterial endosymbionts.</title>
        <authorList>
            <person name="Sun X."/>
            <person name="Fei Z."/>
            <person name="Harrison M."/>
        </authorList>
    </citation>
    <scope>NUCLEOTIDE SEQUENCE [LARGE SCALE GENOMIC DNA]</scope>
    <source>
        <strain evidence="2 3">IT104</strain>
    </source>
</reference>
<dbReference type="SUPFAM" id="SSF56112">
    <property type="entry name" value="Protein kinase-like (PK-like)"/>
    <property type="match status" value="1"/>
</dbReference>
<evidence type="ECO:0000313" key="2">
    <source>
        <dbReference type="EMBL" id="RHZ87144.1"/>
    </source>
</evidence>
<dbReference type="PROSITE" id="PS50011">
    <property type="entry name" value="PROTEIN_KINASE_DOM"/>
    <property type="match status" value="1"/>
</dbReference>
<dbReference type="Pfam" id="PF07714">
    <property type="entry name" value="PK_Tyr_Ser-Thr"/>
    <property type="match status" value="1"/>
</dbReference>
<feature type="domain" description="Protein kinase" evidence="1">
    <location>
        <begin position="1"/>
        <end position="209"/>
    </location>
</feature>
<dbReference type="PANTHER" id="PTHR45756:SF1">
    <property type="entry name" value="PROTEIN KINASE DOMAIN CONTAINING PROTEIN"/>
    <property type="match status" value="1"/>
</dbReference>
<keyword evidence="3" id="KW-1185">Reference proteome</keyword>
<evidence type="ECO:0000259" key="1">
    <source>
        <dbReference type="PROSITE" id="PS50011"/>
    </source>
</evidence>
<dbReference type="AlphaFoldDB" id="A0A397JPL9"/>
<gene>
    <name evidence="2" type="ORF">Glove_40g172</name>
</gene>
<dbReference type="GO" id="GO:0005524">
    <property type="term" value="F:ATP binding"/>
    <property type="evidence" value="ECO:0007669"/>
    <property type="project" value="InterPro"/>
</dbReference>
<dbReference type="GO" id="GO:0004672">
    <property type="term" value="F:protein kinase activity"/>
    <property type="evidence" value="ECO:0007669"/>
    <property type="project" value="InterPro"/>
</dbReference>
<dbReference type="InterPro" id="IPR000719">
    <property type="entry name" value="Prot_kinase_dom"/>
</dbReference>
<dbReference type="OrthoDB" id="2446928at2759"/>
<dbReference type="EMBL" id="PQFF01000038">
    <property type="protein sequence ID" value="RHZ87144.1"/>
    <property type="molecule type" value="Genomic_DNA"/>
</dbReference>